<evidence type="ECO:0000313" key="2">
    <source>
        <dbReference type="Proteomes" id="UP001243330"/>
    </source>
</evidence>
<sequence length="79" mass="8748">MVAVLASRVDSVCHGSRIPAVRPAMTRAKRPISKPHSYQILSIRLHDCPTFGCHIHRVCSLVGCIRRRGMCCLSPDYGC</sequence>
<protein>
    <submittedName>
        <fullName evidence="1">Uncharacterized protein</fullName>
    </submittedName>
</protein>
<keyword evidence="2" id="KW-1185">Reference proteome</keyword>
<dbReference type="Proteomes" id="UP001243330">
    <property type="component" value="Unassembled WGS sequence"/>
</dbReference>
<evidence type="ECO:0000313" key="1">
    <source>
        <dbReference type="EMBL" id="KAK1847630.1"/>
    </source>
</evidence>
<dbReference type="AlphaFoldDB" id="A0AAD9AIP0"/>
<accession>A0AAD9AIP0</accession>
<dbReference type="EMBL" id="JAQOWY010000196">
    <property type="protein sequence ID" value="KAK1847630.1"/>
    <property type="molecule type" value="Genomic_DNA"/>
</dbReference>
<reference evidence="1" key="1">
    <citation type="submission" date="2023-01" db="EMBL/GenBank/DDBJ databases">
        <title>Colletotrichum chrysophilum M932 genome sequence.</title>
        <authorList>
            <person name="Baroncelli R."/>
        </authorList>
    </citation>
    <scope>NUCLEOTIDE SEQUENCE</scope>
    <source>
        <strain evidence="1">M932</strain>
    </source>
</reference>
<organism evidence="1 2">
    <name type="scientific">Colletotrichum chrysophilum</name>
    <dbReference type="NCBI Taxonomy" id="1836956"/>
    <lineage>
        <taxon>Eukaryota</taxon>
        <taxon>Fungi</taxon>
        <taxon>Dikarya</taxon>
        <taxon>Ascomycota</taxon>
        <taxon>Pezizomycotina</taxon>
        <taxon>Sordariomycetes</taxon>
        <taxon>Hypocreomycetidae</taxon>
        <taxon>Glomerellales</taxon>
        <taxon>Glomerellaceae</taxon>
        <taxon>Colletotrichum</taxon>
        <taxon>Colletotrichum gloeosporioides species complex</taxon>
    </lineage>
</organism>
<comment type="caution">
    <text evidence="1">The sequence shown here is derived from an EMBL/GenBank/DDBJ whole genome shotgun (WGS) entry which is preliminary data.</text>
</comment>
<proteinExistence type="predicted"/>
<name>A0AAD9AIP0_9PEZI</name>
<gene>
    <name evidence="1" type="ORF">CCHR01_09722</name>
</gene>